<protein>
    <submittedName>
        <fullName evidence="1">Uncharacterized protein</fullName>
    </submittedName>
</protein>
<dbReference type="EMBL" id="FNDN01000001">
    <property type="protein sequence ID" value="SDH09385.1"/>
    <property type="molecule type" value="Genomic_DNA"/>
</dbReference>
<dbReference type="Proteomes" id="UP000183263">
    <property type="component" value="Unassembled WGS sequence"/>
</dbReference>
<evidence type="ECO:0000313" key="2">
    <source>
        <dbReference type="Proteomes" id="UP000183263"/>
    </source>
</evidence>
<accession>A0A1G7ZL91</accession>
<dbReference type="AlphaFoldDB" id="A0A1G7ZL91"/>
<dbReference type="OrthoDB" id="9884762at2"/>
<proteinExistence type="predicted"/>
<sequence length="65" mass="6607">MTLAVFFLLLAGALVVAGVALREREVPAEGVIGRGRRAHLVAGALAVSVTIGAVLTLDRLITLAG</sequence>
<dbReference type="RefSeq" id="WP_072737880.1">
    <property type="nucleotide sequence ID" value="NZ_CP048813.1"/>
</dbReference>
<gene>
    <name evidence="1" type="ORF">SAMN05444695_101145</name>
</gene>
<name>A0A1G7ZL91_9NOCA</name>
<keyword evidence="2" id="KW-1185">Reference proteome</keyword>
<evidence type="ECO:0000313" key="1">
    <source>
        <dbReference type="EMBL" id="SDH09385.1"/>
    </source>
</evidence>
<reference evidence="1 2" key="1">
    <citation type="submission" date="2016-10" db="EMBL/GenBank/DDBJ databases">
        <authorList>
            <person name="de Groot N.N."/>
        </authorList>
    </citation>
    <scope>NUCLEOTIDE SEQUENCE [LARGE SCALE GENOMIC DNA]</scope>
    <source>
        <strain evidence="1 2">DSM 44892</strain>
    </source>
</reference>
<organism evidence="1 2">
    <name type="scientific">Rhodococcus triatomae</name>
    <dbReference type="NCBI Taxonomy" id="300028"/>
    <lineage>
        <taxon>Bacteria</taxon>
        <taxon>Bacillati</taxon>
        <taxon>Actinomycetota</taxon>
        <taxon>Actinomycetes</taxon>
        <taxon>Mycobacteriales</taxon>
        <taxon>Nocardiaceae</taxon>
        <taxon>Rhodococcus</taxon>
    </lineage>
</organism>